<reference evidence="1 2" key="1">
    <citation type="submission" date="2022-07" db="EMBL/GenBank/DDBJ databases">
        <title>Genome sequence of Terrisporobacter mayombei DSM6539.</title>
        <authorList>
            <person name="Boeer T."/>
            <person name="Bengelsdorf F.R."/>
            <person name="Daniel R."/>
            <person name="Poehlein A."/>
        </authorList>
    </citation>
    <scope>NUCLEOTIDE SEQUENCE [LARGE SCALE GENOMIC DNA]</scope>
    <source>
        <strain evidence="1 2">DSM 6539</strain>
    </source>
</reference>
<protein>
    <recommendedName>
        <fullName evidence="3">CARDB domain-containing protein</fullName>
    </recommendedName>
</protein>
<accession>A0ABY9PZM4</accession>
<dbReference type="Proteomes" id="UP001235030">
    <property type="component" value="Chromosome"/>
</dbReference>
<name>A0ABY9PZM4_9FIRM</name>
<evidence type="ECO:0000313" key="1">
    <source>
        <dbReference type="EMBL" id="WMT80490.1"/>
    </source>
</evidence>
<dbReference type="EMBL" id="CP101637">
    <property type="protein sequence ID" value="WMT80490.1"/>
    <property type="molecule type" value="Genomic_DNA"/>
</dbReference>
<organism evidence="1 2">
    <name type="scientific">Terrisporobacter mayombei</name>
    <dbReference type="NCBI Taxonomy" id="1541"/>
    <lineage>
        <taxon>Bacteria</taxon>
        <taxon>Bacillati</taxon>
        <taxon>Bacillota</taxon>
        <taxon>Clostridia</taxon>
        <taxon>Peptostreptococcales</taxon>
        <taxon>Peptostreptococcaceae</taxon>
        <taxon>Terrisporobacter</taxon>
    </lineage>
</organism>
<evidence type="ECO:0000313" key="2">
    <source>
        <dbReference type="Proteomes" id="UP001235030"/>
    </source>
</evidence>
<proteinExistence type="predicted"/>
<sequence>MNNIMKKSILLILILIILIIGINIITSVKETKYSEFETGTINSGNAKTLQIDNNKITNLSDRTGNDVTAMTKIKNISKLNLSQIVLFYDELDKNDNVISKSKIDIDITLSPNDTMQVQFTPKDYTDSIEITGYTYLAEDCSVVVNLKDNEIKTYENNKYLENSKNYDVMSINKDNNRSKQDDLNFTIEIENISDKNLGNIVLKVAEIDQNKEIVRVDHIIYNSILKPEQKDKIVSSLYDSNYDIKILGYTYDDMENKSNVDIDLITKKVNIVENGQ</sequence>
<gene>
    <name evidence="1" type="ORF">TEMA_08070</name>
</gene>
<keyword evidence="2" id="KW-1185">Reference proteome</keyword>
<dbReference type="RefSeq" id="WP_228104737.1">
    <property type="nucleotide sequence ID" value="NZ_CP101637.1"/>
</dbReference>
<evidence type="ECO:0008006" key="3">
    <source>
        <dbReference type="Google" id="ProtNLM"/>
    </source>
</evidence>